<proteinExistence type="predicted"/>
<evidence type="ECO:0000313" key="1">
    <source>
        <dbReference type="EMBL" id="MBI4727248.1"/>
    </source>
</evidence>
<dbReference type="Proteomes" id="UP000736328">
    <property type="component" value="Unassembled WGS sequence"/>
</dbReference>
<accession>A0A933MKR1</accession>
<comment type="caution">
    <text evidence="1">The sequence shown here is derived from an EMBL/GenBank/DDBJ whole genome shotgun (WGS) entry which is preliminary data.</text>
</comment>
<protein>
    <submittedName>
        <fullName evidence="1">Type I-C CRISPR-associated protein Cas8c/Csd1</fullName>
    </submittedName>
</protein>
<reference evidence="1" key="1">
    <citation type="submission" date="2020-07" db="EMBL/GenBank/DDBJ databases">
        <title>Huge and variable diversity of episymbiotic CPR bacteria and DPANN archaea in groundwater ecosystems.</title>
        <authorList>
            <person name="He C.Y."/>
            <person name="Keren R."/>
            <person name="Whittaker M."/>
            <person name="Farag I.F."/>
            <person name="Doudna J."/>
            <person name="Cate J.H.D."/>
            <person name="Banfield J.F."/>
        </authorList>
    </citation>
    <scope>NUCLEOTIDE SEQUENCE</scope>
    <source>
        <strain evidence="1">NC_groundwater_1520_Pr4_B-0.1um_53_5</strain>
    </source>
</reference>
<organism evidence="1 2">
    <name type="scientific">candidate division TA06 bacterium</name>
    <dbReference type="NCBI Taxonomy" id="2250710"/>
    <lineage>
        <taxon>Bacteria</taxon>
        <taxon>Bacteria division TA06</taxon>
    </lineage>
</organism>
<gene>
    <name evidence="1" type="primary">cas8c</name>
    <name evidence="1" type="ORF">HY768_08535</name>
</gene>
<dbReference type="AlphaFoldDB" id="A0A933MKR1"/>
<name>A0A933MKR1_UNCT6</name>
<dbReference type="CDD" id="cd09757">
    <property type="entry name" value="Cas8c_I-C"/>
    <property type="match status" value="1"/>
</dbReference>
<evidence type="ECO:0000313" key="2">
    <source>
        <dbReference type="Proteomes" id="UP000736328"/>
    </source>
</evidence>
<dbReference type="EMBL" id="JACQXR010000112">
    <property type="protein sequence ID" value="MBI4727248.1"/>
    <property type="molecule type" value="Genomic_DNA"/>
</dbReference>
<sequence>MILQALKEYYDRKAADPDSGIAPEGFELKEIPFILVLTKNGKPVDLMPMYEGEGKNRRAKKYFVPKSVKRSSGVAANLLWDNPEYALGVKIKTKDKRLREMHEAFKQCIRDLKITDDEGIKAVMKFLDNDEKEEALARFKESLDMMKKEGANLTFKLADDEAIVCNRPAVEKAITEALRADNGEALFCLVAGKRDNVERLHPPIKGVWGAQTTGANIVSFNLDPFKSYGKVQGANSPVGKKAAFAYTTALNDLLGRDSKQRMQVGDASTVFWSEKETEFEKQVVEFFGEPPKDDPDRNVRAVQSLFRSPQTGTMTADDDKTRFYVLGLSPNASRIAVRFWVVDTVASMAGKIRRHFDDLRIVHGPKDMEYFPLFRLLVSLAVQGKADNIPPNLAGDTMRAILEGFPYPQTLLGAAIRRIHAEREVTYYRAALIKACLNRANRIKKNDNEKEITVGLDINNTNIGYRLGRLFATLEKIQQEANPGINATIRDKFYGAASSTPVTVFGNLMRLKNHHLAKLENKGRVINLERLIGEIMDGIADFPPHLTLENQGRFAIGYYHQMQDFYIKKSDNK</sequence>
<dbReference type="InterPro" id="IPR010144">
    <property type="entry name" value="CRISPR-assoc_prot_Csd1-typ"/>
</dbReference>
<dbReference type="NCBIfam" id="TIGR01863">
    <property type="entry name" value="cas_Csd1"/>
    <property type="match status" value="1"/>
</dbReference>
<dbReference type="Pfam" id="PF09709">
    <property type="entry name" value="Cas_Csd1"/>
    <property type="match status" value="1"/>
</dbReference>